<feature type="compositionally biased region" description="Low complexity" evidence="1">
    <location>
        <begin position="26"/>
        <end position="37"/>
    </location>
</feature>
<reference evidence="2 3" key="1">
    <citation type="journal article" date="2016" name="Mol. Biol. Evol.">
        <title>Comparative Genomics of Early-Diverging Mushroom-Forming Fungi Provides Insights into the Origins of Lignocellulose Decay Capabilities.</title>
        <authorList>
            <person name="Nagy L.G."/>
            <person name="Riley R."/>
            <person name="Tritt A."/>
            <person name="Adam C."/>
            <person name="Daum C."/>
            <person name="Floudas D."/>
            <person name="Sun H."/>
            <person name="Yadav J.S."/>
            <person name="Pangilinan J."/>
            <person name="Larsson K.H."/>
            <person name="Matsuura K."/>
            <person name="Barry K."/>
            <person name="Labutti K."/>
            <person name="Kuo R."/>
            <person name="Ohm R.A."/>
            <person name="Bhattacharya S.S."/>
            <person name="Shirouzu T."/>
            <person name="Yoshinaga Y."/>
            <person name="Martin F.M."/>
            <person name="Grigoriev I.V."/>
            <person name="Hibbett D.S."/>
        </authorList>
    </citation>
    <scope>NUCLEOTIDE SEQUENCE [LARGE SCALE GENOMIC DNA]</scope>
    <source>
        <strain evidence="2 3">HHB12733</strain>
    </source>
</reference>
<evidence type="ECO:0000256" key="1">
    <source>
        <dbReference type="SAM" id="MobiDB-lite"/>
    </source>
</evidence>
<proteinExistence type="predicted"/>
<evidence type="ECO:0000313" key="3">
    <source>
        <dbReference type="Proteomes" id="UP000076842"/>
    </source>
</evidence>
<gene>
    <name evidence="2" type="ORF">CALCODRAFT_325560</name>
</gene>
<feature type="region of interest" description="Disordered" evidence="1">
    <location>
        <begin position="60"/>
        <end position="112"/>
    </location>
</feature>
<feature type="compositionally biased region" description="Basic and acidic residues" evidence="1">
    <location>
        <begin position="94"/>
        <end position="106"/>
    </location>
</feature>
<protein>
    <submittedName>
        <fullName evidence="2">Uncharacterized protein</fullName>
    </submittedName>
</protein>
<dbReference type="InParanoid" id="A0A165JFC9"/>
<evidence type="ECO:0000313" key="2">
    <source>
        <dbReference type="EMBL" id="KZT61768.1"/>
    </source>
</evidence>
<sequence length="135" mass="14404">MIDRVSRRVQASRRRRDSRLHGVDHPGPTRAAGASASAPLTALSHHLRSVCICLRGGDPFWTERERDGGRAVVAGRPRGPHARQNGGKNGRPGNAHEDGNDGDRLGEAATTTHPPNLLYAASLFVSNEGECLGEA</sequence>
<organism evidence="2 3">
    <name type="scientific">Calocera cornea HHB12733</name>
    <dbReference type="NCBI Taxonomy" id="1353952"/>
    <lineage>
        <taxon>Eukaryota</taxon>
        <taxon>Fungi</taxon>
        <taxon>Dikarya</taxon>
        <taxon>Basidiomycota</taxon>
        <taxon>Agaricomycotina</taxon>
        <taxon>Dacrymycetes</taxon>
        <taxon>Dacrymycetales</taxon>
        <taxon>Dacrymycetaceae</taxon>
        <taxon>Calocera</taxon>
    </lineage>
</organism>
<keyword evidence="3" id="KW-1185">Reference proteome</keyword>
<dbReference type="AlphaFoldDB" id="A0A165JFC9"/>
<feature type="region of interest" description="Disordered" evidence="1">
    <location>
        <begin position="1"/>
        <end position="37"/>
    </location>
</feature>
<dbReference type="EMBL" id="KV423920">
    <property type="protein sequence ID" value="KZT61768.1"/>
    <property type="molecule type" value="Genomic_DNA"/>
</dbReference>
<name>A0A165JFC9_9BASI</name>
<accession>A0A165JFC9</accession>
<dbReference type="Proteomes" id="UP000076842">
    <property type="component" value="Unassembled WGS sequence"/>
</dbReference>